<comment type="cofactor">
    <cofactor evidence="7">
        <name>Zn(2+)</name>
        <dbReference type="ChEBI" id="CHEBI:29105"/>
    </cofactor>
    <text evidence="7">Binds 1 zinc ion per subunit.</text>
</comment>
<feature type="binding site" evidence="7">
    <location>
        <position position="99"/>
    </location>
    <ligand>
        <name>Zn(2+)</name>
        <dbReference type="ChEBI" id="CHEBI:29105"/>
    </ligand>
</feature>
<protein>
    <recommendedName>
        <fullName evidence="2 8">Carbonic anhydrase</fullName>
        <ecNumber evidence="2 8">4.2.1.1</ecNumber>
    </recommendedName>
    <alternativeName>
        <fullName evidence="8">Carbonate dehydratase</fullName>
    </alternativeName>
</protein>
<dbReference type="InterPro" id="IPR001765">
    <property type="entry name" value="Carbonic_anhydrase"/>
</dbReference>
<keyword evidence="3 7" id="KW-0479">Metal-binding</keyword>
<dbReference type="InterPro" id="IPR015892">
    <property type="entry name" value="Carbonic_anhydrase_CS"/>
</dbReference>
<evidence type="ECO:0000313" key="9">
    <source>
        <dbReference type="EMBL" id="OBX36378.1"/>
    </source>
</evidence>
<comment type="similarity">
    <text evidence="1 8">Belongs to the beta-class carbonic anhydrase family.</text>
</comment>
<evidence type="ECO:0000256" key="7">
    <source>
        <dbReference type="PIRSR" id="PIRSR601765-1"/>
    </source>
</evidence>
<proteinExistence type="inferred from homology"/>
<organism evidence="9 10">
    <name type="scientific">Halomonas elongata</name>
    <dbReference type="NCBI Taxonomy" id="2746"/>
    <lineage>
        <taxon>Bacteria</taxon>
        <taxon>Pseudomonadati</taxon>
        <taxon>Pseudomonadota</taxon>
        <taxon>Gammaproteobacteria</taxon>
        <taxon>Oceanospirillales</taxon>
        <taxon>Halomonadaceae</taxon>
        <taxon>Halomonas</taxon>
    </lineage>
</organism>
<dbReference type="PANTHER" id="PTHR11002">
    <property type="entry name" value="CARBONIC ANHYDRASE"/>
    <property type="match status" value="1"/>
</dbReference>
<dbReference type="EC" id="4.2.1.1" evidence="2 8"/>
<dbReference type="GO" id="GO:0015976">
    <property type="term" value="P:carbon utilization"/>
    <property type="evidence" value="ECO:0007669"/>
    <property type="project" value="InterPro"/>
</dbReference>
<evidence type="ECO:0000256" key="5">
    <source>
        <dbReference type="ARBA" id="ARBA00023239"/>
    </source>
</evidence>
<keyword evidence="4 7" id="KW-0862">Zinc</keyword>
<gene>
    <name evidence="9" type="primary">can</name>
    <name evidence="9" type="ORF">A8U91_00720</name>
</gene>
<feature type="binding site" evidence="7">
    <location>
        <position position="45"/>
    </location>
    <ligand>
        <name>Zn(2+)</name>
        <dbReference type="ChEBI" id="CHEBI:29105"/>
    </ligand>
</feature>
<dbReference type="Pfam" id="PF00484">
    <property type="entry name" value="Pro_CA"/>
    <property type="match status" value="1"/>
</dbReference>
<dbReference type="SUPFAM" id="SSF53056">
    <property type="entry name" value="beta-carbonic anhydrase, cab"/>
    <property type="match status" value="1"/>
</dbReference>
<dbReference type="PANTHER" id="PTHR11002:SF76">
    <property type="entry name" value="CARBONIC ANHYDRASE"/>
    <property type="match status" value="1"/>
</dbReference>
<dbReference type="GO" id="GO:0004089">
    <property type="term" value="F:carbonate dehydratase activity"/>
    <property type="evidence" value="ECO:0007669"/>
    <property type="project" value="UniProtKB-UniRule"/>
</dbReference>
<dbReference type="EMBL" id="MAJD01000001">
    <property type="protein sequence ID" value="OBX36378.1"/>
    <property type="molecule type" value="Genomic_DNA"/>
</dbReference>
<dbReference type="CDD" id="cd00883">
    <property type="entry name" value="beta_CA_cladeA"/>
    <property type="match status" value="1"/>
</dbReference>
<accession>A0A1B8P2C5</accession>
<evidence type="ECO:0000256" key="8">
    <source>
        <dbReference type="RuleBase" id="RU003956"/>
    </source>
</evidence>
<dbReference type="Gene3D" id="3.40.1050.10">
    <property type="entry name" value="Carbonic anhydrase"/>
    <property type="match status" value="1"/>
</dbReference>
<dbReference type="PROSITE" id="PS00705">
    <property type="entry name" value="PROK_CO2_ANHYDRASE_2"/>
    <property type="match status" value="1"/>
</dbReference>
<keyword evidence="5 8" id="KW-0456">Lyase</keyword>
<name>A0A1B8P2C5_HALEL</name>
<dbReference type="SMART" id="SM00947">
    <property type="entry name" value="Pro_CA"/>
    <property type="match status" value="1"/>
</dbReference>
<comment type="caution">
    <text evidence="9">The sequence shown here is derived from an EMBL/GenBank/DDBJ whole genome shotgun (WGS) entry which is preliminary data.</text>
</comment>
<evidence type="ECO:0000256" key="4">
    <source>
        <dbReference type="ARBA" id="ARBA00022833"/>
    </source>
</evidence>
<evidence type="ECO:0000256" key="1">
    <source>
        <dbReference type="ARBA" id="ARBA00006217"/>
    </source>
</evidence>
<evidence type="ECO:0000256" key="6">
    <source>
        <dbReference type="ARBA" id="ARBA00048348"/>
    </source>
</evidence>
<evidence type="ECO:0000313" key="10">
    <source>
        <dbReference type="Proteomes" id="UP000092504"/>
    </source>
</evidence>
<dbReference type="InterPro" id="IPR036874">
    <property type="entry name" value="Carbonic_anhydrase_sf"/>
</dbReference>
<feature type="binding site" evidence="7">
    <location>
        <position position="43"/>
    </location>
    <ligand>
        <name>Zn(2+)</name>
        <dbReference type="ChEBI" id="CHEBI:29105"/>
    </ligand>
</feature>
<evidence type="ECO:0000256" key="3">
    <source>
        <dbReference type="ARBA" id="ARBA00022723"/>
    </source>
</evidence>
<comment type="function">
    <text evidence="8">Reversible hydration of carbon dioxide.</text>
</comment>
<dbReference type="Proteomes" id="UP000092504">
    <property type="component" value="Unassembled WGS sequence"/>
</dbReference>
<evidence type="ECO:0000256" key="2">
    <source>
        <dbReference type="ARBA" id="ARBA00012925"/>
    </source>
</evidence>
<reference evidence="9 10" key="1">
    <citation type="submission" date="2016-06" db="EMBL/GenBank/DDBJ databases">
        <title>Genome sequence of halotolerant plant growth promoting strain of Halomonas elongata HEK1 isolated from salterns of Rann of Kutch, Gujarat, India.</title>
        <authorList>
            <person name="Gaba S."/>
            <person name="Singh R.N."/>
            <person name="Abrol S."/>
            <person name="Kaushik R."/>
            <person name="Saxena A.K."/>
        </authorList>
    </citation>
    <scope>NUCLEOTIDE SEQUENCE [LARGE SCALE GENOMIC DNA]</scope>
    <source>
        <strain evidence="9 10">HEK1</strain>
    </source>
</reference>
<comment type="catalytic activity">
    <reaction evidence="6 8">
        <text>hydrogencarbonate + H(+) = CO2 + H2O</text>
        <dbReference type="Rhea" id="RHEA:10748"/>
        <dbReference type="ChEBI" id="CHEBI:15377"/>
        <dbReference type="ChEBI" id="CHEBI:15378"/>
        <dbReference type="ChEBI" id="CHEBI:16526"/>
        <dbReference type="ChEBI" id="CHEBI:17544"/>
        <dbReference type="EC" id="4.2.1.1"/>
    </reaction>
</comment>
<dbReference type="AlphaFoldDB" id="A0A1B8P2C5"/>
<sequence>MSNDIDTLLENNRAWAEQMCRDDPDFFARLARQQTPEYLWIGCSDSRVPANQIIDLPPGEVFVHRNVANLLHHNDMNALSVVQFAVDVLKVKHIMIVGHYGCGGIRAAVTGASAASSITGCIRYATSTASIVPRCPHCLRMSRSIACVNSTSRPRSRICAVPRSFNAPGSVASRSRCMAGSMA</sequence>
<dbReference type="PROSITE" id="PS00704">
    <property type="entry name" value="PROK_CO2_ANHYDRASE_1"/>
    <property type="match status" value="1"/>
</dbReference>
<dbReference type="GO" id="GO:0008270">
    <property type="term" value="F:zinc ion binding"/>
    <property type="evidence" value="ECO:0007669"/>
    <property type="project" value="UniProtKB-UniRule"/>
</dbReference>
<feature type="binding site" evidence="7">
    <location>
        <position position="102"/>
    </location>
    <ligand>
        <name>Zn(2+)</name>
        <dbReference type="ChEBI" id="CHEBI:29105"/>
    </ligand>
</feature>